<keyword evidence="3" id="KW-1185">Reference proteome</keyword>
<evidence type="ECO:0000313" key="3">
    <source>
        <dbReference type="Proteomes" id="UP000004816"/>
    </source>
</evidence>
<sequence>MSGPLKSDSEEMRAVAGLINSVVEEMRSEFEKLTARGDELAEGWVGVSGSKYRAPWEEWKRGGKAVIDALEGESGLLDESAAEYDRQESENKQGFGQVEARLNF</sequence>
<comment type="caution">
    <text evidence="2">The sequence shown here is derived from an EMBL/GenBank/DDBJ whole genome shotgun (WGS) entry which is preliminary data.</text>
</comment>
<dbReference type="Proteomes" id="UP000004816">
    <property type="component" value="Unassembled WGS sequence"/>
</dbReference>
<name>E5XNS4_SEGRC</name>
<protein>
    <recommendedName>
        <fullName evidence="1">ESAT-6-like protein</fullName>
    </recommendedName>
</protein>
<proteinExistence type="inferred from homology"/>
<dbReference type="NCBIfam" id="TIGR03930">
    <property type="entry name" value="WXG100_ESAT6"/>
    <property type="match status" value="1"/>
</dbReference>
<dbReference type="AlphaFoldDB" id="E5XNS4"/>
<reference evidence="2 3" key="1">
    <citation type="journal article" date="2011" name="Stand. Genomic Sci.">
        <title>High quality draft genome sequence of Segniliparus rugosus CDC 945(T)= (ATCC BAA-974(T)).</title>
        <authorList>
            <person name="Earl A.M."/>
            <person name="Desjardins C.A."/>
            <person name="Fitzgerald M.G."/>
            <person name="Arachchi H.M."/>
            <person name="Zeng Q."/>
            <person name="Mehta T."/>
            <person name="Griggs A."/>
            <person name="Birren B.W."/>
            <person name="Toney N.C."/>
            <person name="Carr J."/>
            <person name="Posey J."/>
            <person name="Butler W.R."/>
        </authorList>
    </citation>
    <scope>NUCLEOTIDE SEQUENCE [LARGE SCALE GENOMIC DNA]</scope>
    <source>
        <strain evidence="3">ATCC BAA-974 / DSM 45345 / CCUG 50838 / CIP 108380 / JCM 13579 / CDC 945</strain>
    </source>
</reference>
<organism evidence="2 3">
    <name type="scientific">Segniliparus rugosus (strain ATCC BAA-974 / DSM 45345 / CCUG 50838 / CIP 108380 / JCM 13579 / CDC 945)</name>
    <dbReference type="NCBI Taxonomy" id="679197"/>
    <lineage>
        <taxon>Bacteria</taxon>
        <taxon>Bacillati</taxon>
        <taxon>Actinomycetota</taxon>
        <taxon>Actinomycetes</taxon>
        <taxon>Mycobacteriales</taxon>
        <taxon>Segniliparaceae</taxon>
        <taxon>Segniliparus</taxon>
    </lineage>
</organism>
<dbReference type="OrthoDB" id="3787781at2"/>
<dbReference type="eggNOG" id="COG4842">
    <property type="taxonomic scope" value="Bacteria"/>
</dbReference>
<evidence type="ECO:0000313" key="2">
    <source>
        <dbReference type="EMBL" id="EFV13994.1"/>
    </source>
</evidence>
<dbReference type="EMBL" id="ACZI02000003">
    <property type="protein sequence ID" value="EFV13994.1"/>
    <property type="molecule type" value="Genomic_DNA"/>
</dbReference>
<comment type="similarity">
    <text evidence="1">Belongs to the WXG100 family.</text>
</comment>
<dbReference type="RefSeq" id="WP_007468699.1">
    <property type="nucleotide sequence ID" value="NZ_KI391954.1"/>
</dbReference>
<dbReference type="InterPro" id="IPR010310">
    <property type="entry name" value="T7SS_ESAT-6-like"/>
</dbReference>
<evidence type="ECO:0000256" key="1">
    <source>
        <dbReference type="RuleBase" id="RU362001"/>
    </source>
</evidence>
<accession>E5XNS4</accession>
<gene>
    <name evidence="2" type="ORF">HMPREF9336_01145</name>
</gene>
<dbReference type="Gene3D" id="1.10.287.1060">
    <property type="entry name" value="ESAT-6-like"/>
    <property type="match status" value="1"/>
</dbReference>
<dbReference type="SUPFAM" id="SSF140453">
    <property type="entry name" value="EsxAB dimer-like"/>
    <property type="match status" value="1"/>
</dbReference>
<dbReference type="STRING" id="679197.HMPREF9336_01145"/>
<dbReference type="Pfam" id="PF06013">
    <property type="entry name" value="WXG100"/>
    <property type="match status" value="1"/>
</dbReference>
<dbReference type="InterPro" id="IPR036689">
    <property type="entry name" value="ESAT-6-like_sf"/>
</dbReference>
<dbReference type="HOGENOM" id="CLU_176959_0_0_11"/>